<organism evidence="3 4">
    <name type="scientific">Saccharomycopsis crataegensis</name>
    <dbReference type="NCBI Taxonomy" id="43959"/>
    <lineage>
        <taxon>Eukaryota</taxon>
        <taxon>Fungi</taxon>
        <taxon>Dikarya</taxon>
        <taxon>Ascomycota</taxon>
        <taxon>Saccharomycotina</taxon>
        <taxon>Saccharomycetes</taxon>
        <taxon>Saccharomycopsidaceae</taxon>
        <taxon>Saccharomycopsis</taxon>
    </lineage>
</organism>
<dbReference type="Gene3D" id="3.80.10.10">
    <property type="entry name" value="Ribonuclease Inhibitor"/>
    <property type="match status" value="2"/>
</dbReference>
<name>A0AAV5QLW4_9ASCO</name>
<dbReference type="PANTHER" id="PTHR46652">
    <property type="entry name" value="LEUCINE-RICH REPEAT AND IQ DOMAIN-CONTAINING PROTEIN 1-RELATED"/>
    <property type="match status" value="1"/>
</dbReference>
<evidence type="ECO:0008006" key="5">
    <source>
        <dbReference type="Google" id="ProtNLM"/>
    </source>
</evidence>
<dbReference type="PROSITE" id="PS51450">
    <property type="entry name" value="LRR"/>
    <property type="match status" value="3"/>
</dbReference>
<dbReference type="PANTHER" id="PTHR46652:SF3">
    <property type="entry name" value="LEUCINE-RICH REPEAT-CONTAINING PROTEIN 9"/>
    <property type="match status" value="1"/>
</dbReference>
<dbReference type="SMART" id="SM00365">
    <property type="entry name" value="LRR_SD22"/>
    <property type="match status" value="4"/>
</dbReference>
<dbReference type="InterPro" id="IPR050836">
    <property type="entry name" value="SDS22/Internalin_LRR"/>
</dbReference>
<dbReference type="EMBL" id="BTFZ01000006">
    <property type="protein sequence ID" value="GMM35535.1"/>
    <property type="molecule type" value="Genomic_DNA"/>
</dbReference>
<dbReference type="Proteomes" id="UP001360560">
    <property type="component" value="Unassembled WGS sequence"/>
</dbReference>
<protein>
    <recommendedName>
        <fullName evidence="5">F-box domain-containing protein</fullName>
    </recommendedName>
</protein>
<dbReference type="SUPFAM" id="SSF52058">
    <property type="entry name" value="L domain-like"/>
    <property type="match status" value="2"/>
</dbReference>
<keyword evidence="4" id="KW-1185">Reference proteome</keyword>
<gene>
    <name evidence="3" type="ORF">DASC09_028600</name>
</gene>
<proteinExistence type="predicted"/>
<dbReference type="RefSeq" id="XP_064852535.1">
    <property type="nucleotide sequence ID" value="XM_064996463.1"/>
</dbReference>
<evidence type="ECO:0000313" key="4">
    <source>
        <dbReference type="Proteomes" id="UP001360560"/>
    </source>
</evidence>
<evidence type="ECO:0000256" key="1">
    <source>
        <dbReference type="ARBA" id="ARBA00022614"/>
    </source>
</evidence>
<comment type="caution">
    <text evidence="3">The sequence shown here is derived from an EMBL/GenBank/DDBJ whole genome shotgun (WGS) entry which is preliminary data.</text>
</comment>
<accession>A0AAV5QLW4</accession>
<evidence type="ECO:0000313" key="3">
    <source>
        <dbReference type="EMBL" id="GMM35535.1"/>
    </source>
</evidence>
<dbReference type="AlphaFoldDB" id="A0AAV5QLW4"/>
<keyword evidence="1" id="KW-0433">Leucine-rich repeat</keyword>
<evidence type="ECO:0000256" key="2">
    <source>
        <dbReference type="ARBA" id="ARBA00022737"/>
    </source>
</evidence>
<dbReference type="InterPro" id="IPR001611">
    <property type="entry name" value="Leu-rich_rpt"/>
</dbReference>
<sequence length="663" mass="77026">MCAGISCFPVEKLPNELIITVLETLDPYNILFLIKFLPSSHKVYECSLFLLLHTIQVYYDSENKKLGCFEDIFEIADEYHDCTRGSFKEFMKPIFLIHCENLPKILKYQSAIKKLVICERKDRIVTRAPPLIDDKNFEIIQSFLNNCSNIHEVENASGLNLRYPNLTEILSETGEYSSKTHDGCTIVLRNLSPEIKQLNIKWKRIAFDSKACFLKLTYLVIEFHSLKDFKDLLINRYRFPSLKKSVLRCDKPHHLVLVGMGLETMNTIDSSCYEAIKKILPKQANFLKSFKQNLVINRCGTSMILEILQDCKALKTIDLSGNRITLINNMFYKFENLISLKLESNHIRNIKNLSGLVNLEWLSVAYKQIERVESLDLPRLKSLSMSGNRLEDVGYLHRLKNSKELGISCNSSLKSFKCLYQLKTLVILHCDRGYENQYHINFERLPKLRTLNTGLNYLQFSEPIIFPNLEKFVVKNYKNLRMSILSAKFPILKELDLTGIKINDITPVGDMIHLEFCMLSHSGVKDIRCLGKCAKLRELNLSDNHIMSIDGISNLKFLGFLDIQYNKEVYWEDVVFNWPSMTYLNLCGCNIHHFPSLVTPKLLKLDLSFNANLWRELDRLKEIKSLRYLVFRHISPEKIKEVPGQIVRLESRSYYSYSNEITI</sequence>
<dbReference type="InterPro" id="IPR032675">
    <property type="entry name" value="LRR_dom_sf"/>
</dbReference>
<dbReference type="Pfam" id="PF13516">
    <property type="entry name" value="LRR_6"/>
    <property type="match status" value="1"/>
</dbReference>
<reference evidence="3 4" key="1">
    <citation type="journal article" date="2023" name="Elife">
        <title>Identification of key yeast species and microbe-microbe interactions impacting larval growth of Drosophila in the wild.</title>
        <authorList>
            <person name="Mure A."/>
            <person name="Sugiura Y."/>
            <person name="Maeda R."/>
            <person name="Honda K."/>
            <person name="Sakurai N."/>
            <person name="Takahashi Y."/>
            <person name="Watada M."/>
            <person name="Katoh T."/>
            <person name="Gotoh A."/>
            <person name="Gotoh Y."/>
            <person name="Taniguchi I."/>
            <person name="Nakamura K."/>
            <person name="Hayashi T."/>
            <person name="Katayama T."/>
            <person name="Uemura T."/>
            <person name="Hattori Y."/>
        </authorList>
    </citation>
    <scope>NUCLEOTIDE SEQUENCE [LARGE SCALE GENOMIC DNA]</scope>
    <source>
        <strain evidence="3 4">SC-9</strain>
    </source>
</reference>
<keyword evidence="2" id="KW-0677">Repeat</keyword>
<dbReference type="GeneID" id="90073514"/>